<organism evidence="3 4">
    <name type="scientific">Branchiostoma lanceolatum</name>
    <name type="common">Common lancelet</name>
    <name type="synonym">Amphioxus lanceolatum</name>
    <dbReference type="NCBI Taxonomy" id="7740"/>
    <lineage>
        <taxon>Eukaryota</taxon>
        <taxon>Metazoa</taxon>
        <taxon>Chordata</taxon>
        <taxon>Cephalochordata</taxon>
        <taxon>Leptocardii</taxon>
        <taxon>Amphioxiformes</taxon>
        <taxon>Branchiostomatidae</taxon>
        <taxon>Branchiostoma</taxon>
    </lineage>
</organism>
<evidence type="ECO:0000313" key="4">
    <source>
        <dbReference type="Proteomes" id="UP000838412"/>
    </source>
</evidence>
<gene>
    <name evidence="3" type="primary">Hypp1647</name>
    <name evidence="3" type="ORF">BLAG_LOCUS14735</name>
</gene>
<evidence type="ECO:0000256" key="1">
    <source>
        <dbReference type="SAM" id="MobiDB-lite"/>
    </source>
</evidence>
<dbReference type="AlphaFoldDB" id="A0A8J9ZMX4"/>
<feature type="transmembrane region" description="Helical" evidence="2">
    <location>
        <begin position="174"/>
        <end position="192"/>
    </location>
</feature>
<sequence>MPTTTPRWWTTTPRRRETTPTPTTAPATTNAITTTAAPKYADYQAVITYHAFKVVYVFFFVLAALVGEIKSRSEDKRDYRPHVADIVLLVLGAIGLSAFHLMSFFALARSGSGSGEDLRNSGCPLSVPPAFDDLTPLRVLLGFDATLNILLVVFQTTFLLTATCQTQREGALNTLYNLLVFFNLFLWINGSFLEVQSAPTTTCWLSPVQRVAFVRYWNKLVHLFYPLFMLYWLQALVMTVNLRLKTLVPSPQDAGRVQPLVLSPPRAGRLQPLGVQPEQGATMHAGRLQSLGVQPAQGATMQMNSLS</sequence>
<name>A0A8J9ZMX4_BRALA</name>
<feature type="transmembrane region" description="Helical" evidence="2">
    <location>
        <begin position="86"/>
        <end position="108"/>
    </location>
</feature>
<feature type="region of interest" description="Disordered" evidence="1">
    <location>
        <begin position="1"/>
        <end position="26"/>
    </location>
</feature>
<feature type="transmembrane region" description="Helical" evidence="2">
    <location>
        <begin position="139"/>
        <end position="162"/>
    </location>
</feature>
<keyword evidence="4" id="KW-1185">Reference proteome</keyword>
<reference evidence="3" key="1">
    <citation type="submission" date="2022-01" db="EMBL/GenBank/DDBJ databases">
        <authorList>
            <person name="Braso-Vives M."/>
        </authorList>
    </citation>
    <scope>NUCLEOTIDE SEQUENCE</scope>
</reference>
<proteinExistence type="predicted"/>
<keyword evidence="2" id="KW-0472">Membrane</keyword>
<dbReference type="Proteomes" id="UP000838412">
    <property type="component" value="Chromosome 3"/>
</dbReference>
<protein>
    <submittedName>
        <fullName evidence="3">Hypp1647 protein</fullName>
    </submittedName>
</protein>
<feature type="transmembrane region" description="Helical" evidence="2">
    <location>
        <begin position="47"/>
        <end position="66"/>
    </location>
</feature>
<dbReference type="EMBL" id="OV696688">
    <property type="protein sequence ID" value="CAH1256334.1"/>
    <property type="molecule type" value="Genomic_DNA"/>
</dbReference>
<accession>A0A8J9ZMX4</accession>
<feature type="compositionally biased region" description="Low complexity" evidence="1">
    <location>
        <begin position="1"/>
        <end position="12"/>
    </location>
</feature>
<feature type="transmembrane region" description="Helical" evidence="2">
    <location>
        <begin position="223"/>
        <end position="242"/>
    </location>
</feature>
<keyword evidence="2" id="KW-1133">Transmembrane helix</keyword>
<evidence type="ECO:0000313" key="3">
    <source>
        <dbReference type="EMBL" id="CAH1256334.1"/>
    </source>
</evidence>
<keyword evidence="2" id="KW-0812">Transmembrane</keyword>
<evidence type="ECO:0000256" key="2">
    <source>
        <dbReference type="SAM" id="Phobius"/>
    </source>
</evidence>